<dbReference type="GO" id="GO:0004523">
    <property type="term" value="F:RNA-DNA hybrid ribonuclease activity"/>
    <property type="evidence" value="ECO:0007669"/>
    <property type="project" value="UniProtKB-EC"/>
</dbReference>
<dbReference type="AlphaFoldDB" id="A0AAD7RJ89"/>
<dbReference type="Pfam" id="PF17919">
    <property type="entry name" value="RT_RNaseH_2"/>
    <property type="match status" value="1"/>
</dbReference>
<evidence type="ECO:0000256" key="1">
    <source>
        <dbReference type="ARBA" id="ARBA00010879"/>
    </source>
</evidence>
<dbReference type="InterPro" id="IPR043128">
    <property type="entry name" value="Rev_trsase/Diguanyl_cyclase"/>
</dbReference>
<dbReference type="PANTHER" id="PTHR37984">
    <property type="entry name" value="PROTEIN CBG26694"/>
    <property type="match status" value="1"/>
</dbReference>
<dbReference type="Gene3D" id="3.10.10.10">
    <property type="entry name" value="HIV Type 1 Reverse Transcriptase, subunit A, domain 1"/>
    <property type="match status" value="2"/>
</dbReference>
<organism evidence="7 8">
    <name type="scientific">Aldrovandia affinis</name>
    <dbReference type="NCBI Taxonomy" id="143900"/>
    <lineage>
        <taxon>Eukaryota</taxon>
        <taxon>Metazoa</taxon>
        <taxon>Chordata</taxon>
        <taxon>Craniata</taxon>
        <taxon>Vertebrata</taxon>
        <taxon>Euteleostomi</taxon>
        <taxon>Actinopterygii</taxon>
        <taxon>Neopterygii</taxon>
        <taxon>Teleostei</taxon>
        <taxon>Notacanthiformes</taxon>
        <taxon>Halosauridae</taxon>
        <taxon>Aldrovandia</taxon>
    </lineage>
</organism>
<dbReference type="SUPFAM" id="SSF56672">
    <property type="entry name" value="DNA/RNA polymerases"/>
    <property type="match status" value="2"/>
</dbReference>
<sequence>MRPHRLPLAHQEAADKALREMQQAGIIEPSESPWALPIVMVPNKGGQWRFCVDYRWLNEWPGLILQFRVLSFGLCNAPATFERLMNRVLAGTPQKECLVYLNDILAHGSSFEAALGALWRMLRRVAAAGLKLHPEKCHFIWREVVFLGHEKDRAFAWSEEHQEAFSSLQNALIRAPVLASPDPTLPFILDTDASNVGMGGVLAQTNHYALQWLMLFKEPEEQVACWIEELQAYDFTVVHRAGACHTNADALSCCPCTADGCHYCEQKEAQERESFAWRGRPGGMPVCCELQTVDVAKWRQQQEQDTDLQPVLQWVEAQQKPPWEEVAVLSTAVKGLWSKFGALRLCEGMLQHAWKEPATGESPRLCGRQCLGKLMELQALDILGSQKRFTISGEWQFCVLSFGLLMGRVLAGIPRKECLVFLNDILAHGSSFEVALGALRRMLRRVAAADLKLHPDKCHFIQRKVVFLGHKVGEEGISTMGDKVQAVRAWTTPTDQRQFGKLPGPGLILQGLKAMENSEFTRRMEKKHHVGASLPVTVPSCTVVGSNCVQPGSRSGLTSVTVDPMSTKAEQGTPSIVTGTWQKSLTQSLAPGHVLRAICSDTASKSLVTSATHAVGEGSAGKAEGLMPASATIRTAASQRRALAPEAFQSSSARSPDAETPAPLAYPTNASSFSISKLAIGNIVGHTGS</sequence>
<dbReference type="CDD" id="cd01647">
    <property type="entry name" value="RT_LTR"/>
    <property type="match status" value="1"/>
</dbReference>
<dbReference type="InterPro" id="IPR041577">
    <property type="entry name" value="RT_RNaseH_2"/>
</dbReference>
<dbReference type="Pfam" id="PF00078">
    <property type="entry name" value="RVT_1"/>
    <property type="match status" value="1"/>
</dbReference>
<feature type="domain" description="Reverse transcriptase" evidence="5">
    <location>
        <begin position="62"/>
        <end position="150"/>
    </location>
</feature>
<dbReference type="EC" id="3.1.26.4" evidence="2"/>
<evidence type="ECO:0000259" key="5">
    <source>
        <dbReference type="Pfam" id="PF00078"/>
    </source>
</evidence>
<keyword evidence="3" id="KW-0511">Multifunctional enzyme</keyword>
<dbReference type="InterPro" id="IPR043502">
    <property type="entry name" value="DNA/RNA_pol_sf"/>
</dbReference>
<keyword evidence="8" id="KW-1185">Reference proteome</keyword>
<evidence type="ECO:0000256" key="2">
    <source>
        <dbReference type="ARBA" id="ARBA00012180"/>
    </source>
</evidence>
<proteinExistence type="inferred from homology"/>
<evidence type="ECO:0000256" key="4">
    <source>
        <dbReference type="SAM" id="MobiDB-lite"/>
    </source>
</evidence>
<dbReference type="Proteomes" id="UP001221898">
    <property type="component" value="Unassembled WGS sequence"/>
</dbReference>
<dbReference type="PANTHER" id="PTHR37984:SF5">
    <property type="entry name" value="PROTEIN NYNRIN-LIKE"/>
    <property type="match status" value="1"/>
</dbReference>
<evidence type="ECO:0000313" key="8">
    <source>
        <dbReference type="Proteomes" id="UP001221898"/>
    </source>
</evidence>
<dbReference type="EMBL" id="JAINUG010000258">
    <property type="protein sequence ID" value="KAJ8385120.1"/>
    <property type="molecule type" value="Genomic_DNA"/>
</dbReference>
<gene>
    <name evidence="7" type="ORF">AAFF_G00192610</name>
</gene>
<evidence type="ECO:0000259" key="6">
    <source>
        <dbReference type="Pfam" id="PF17919"/>
    </source>
</evidence>
<name>A0AAD7RJ89_9TELE</name>
<feature type="domain" description="Reverse transcriptase/retrotransposon-derived protein RNase H-like" evidence="6">
    <location>
        <begin position="157"/>
        <end position="207"/>
    </location>
</feature>
<protein>
    <recommendedName>
        <fullName evidence="2">ribonuclease H</fullName>
        <ecNumber evidence="2">3.1.26.4</ecNumber>
    </recommendedName>
</protein>
<comment type="caution">
    <text evidence="7">The sequence shown here is derived from an EMBL/GenBank/DDBJ whole genome shotgun (WGS) entry which is preliminary data.</text>
</comment>
<dbReference type="InterPro" id="IPR000477">
    <property type="entry name" value="RT_dom"/>
</dbReference>
<dbReference type="Gene3D" id="3.30.70.270">
    <property type="match status" value="2"/>
</dbReference>
<reference evidence="7" key="1">
    <citation type="journal article" date="2023" name="Science">
        <title>Genome structures resolve the early diversification of teleost fishes.</title>
        <authorList>
            <person name="Parey E."/>
            <person name="Louis A."/>
            <person name="Montfort J."/>
            <person name="Bouchez O."/>
            <person name="Roques C."/>
            <person name="Iampietro C."/>
            <person name="Lluch J."/>
            <person name="Castinel A."/>
            <person name="Donnadieu C."/>
            <person name="Desvignes T."/>
            <person name="Floi Bucao C."/>
            <person name="Jouanno E."/>
            <person name="Wen M."/>
            <person name="Mejri S."/>
            <person name="Dirks R."/>
            <person name="Jansen H."/>
            <person name="Henkel C."/>
            <person name="Chen W.J."/>
            <person name="Zahm M."/>
            <person name="Cabau C."/>
            <person name="Klopp C."/>
            <person name="Thompson A.W."/>
            <person name="Robinson-Rechavi M."/>
            <person name="Braasch I."/>
            <person name="Lecointre G."/>
            <person name="Bobe J."/>
            <person name="Postlethwait J.H."/>
            <person name="Berthelot C."/>
            <person name="Roest Crollius H."/>
            <person name="Guiguen Y."/>
        </authorList>
    </citation>
    <scope>NUCLEOTIDE SEQUENCE</scope>
    <source>
        <strain evidence="7">NC1722</strain>
    </source>
</reference>
<accession>A0AAD7RJ89</accession>
<feature type="region of interest" description="Disordered" evidence="4">
    <location>
        <begin position="644"/>
        <end position="668"/>
    </location>
</feature>
<evidence type="ECO:0000256" key="3">
    <source>
        <dbReference type="ARBA" id="ARBA00023268"/>
    </source>
</evidence>
<comment type="similarity">
    <text evidence="1">Belongs to the beta type-B retroviral polymerase family. HERV class-II K(HML-2) pol subfamily.</text>
</comment>
<dbReference type="InterPro" id="IPR050951">
    <property type="entry name" value="Retrovirus_Pol_polyprotein"/>
</dbReference>
<evidence type="ECO:0000313" key="7">
    <source>
        <dbReference type="EMBL" id="KAJ8385120.1"/>
    </source>
</evidence>